<keyword evidence="3" id="KW-1185">Reference proteome</keyword>
<dbReference type="EMBL" id="CP045875">
    <property type="protein sequence ID" value="QGG48352.1"/>
    <property type="molecule type" value="Genomic_DNA"/>
</dbReference>
<proteinExistence type="inferred from homology"/>
<dbReference type="PANTHER" id="PTHR35146">
    <property type="entry name" value="UPF0178 PROTEIN YAII"/>
    <property type="match status" value="1"/>
</dbReference>
<dbReference type="AlphaFoldDB" id="A0A5Q2N4W4"/>
<dbReference type="KEGG" id="hcv:FTV88_2254"/>
<name>A0A5Q2N4W4_9FIRM</name>
<dbReference type="PANTHER" id="PTHR35146:SF1">
    <property type="entry name" value="UPF0178 PROTEIN YAII"/>
    <property type="match status" value="1"/>
</dbReference>
<sequence length="89" mass="9912">MKNIKIIVDADACPKGVMEICTRLTKEYQIDLWTVASFNHHIQSDHHITVGNASQEADLKILNMTHKGDIVITQDWGLAAMILAKKAVV</sequence>
<accession>A0A5Q2N4W4</accession>
<evidence type="ECO:0000313" key="2">
    <source>
        <dbReference type="EMBL" id="QGG48352.1"/>
    </source>
</evidence>
<evidence type="ECO:0000256" key="1">
    <source>
        <dbReference type="ARBA" id="ARBA00008522"/>
    </source>
</evidence>
<dbReference type="InterPro" id="IPR003791">
    <property type="entry name" value="UPF0178"/>
</dbReference>
<comment type="similarity">
    <text evidence="1">Belongs to the UPF0178 family.</text>
</comment>
<dbReference type="Proteomes" id="UP000366051">
    <property type="component" value="Chromosome"/>
</dbReference>
<evidence type="ECO:0000313" key="3">
    <source>
        <dbReference type="Proteomes" id="UP000366051"/>
    </source>
</evidence>
<gene>
    <name evidence="2" type="ORF">FTV88_2254</name>
</gene>
<dbReference type="Pfam" id="PF02639">
    <property type="entry name" value="DUF188"/>
    <property type="match status" value="1"/>
</dbReference>
<organism evidence="2 3">
    <name type="scientific">Heliorestis convoluta</name>
    <dbReference type="NCBI Taxonomy" id="356322"/>
    <lineage>
        <taxon>Bacteria</taxon>
        <taxon>Bacillati</taxon>
        <taxon>Bacillota</taxon>
        <taxon>Clostridia</taxon>
        <taxon>Eubacteriales</taxon>
        <taxon>Heliobacteriaceae</taxon>
        <taxon>Heliorestis</taxon>
    </lineage>
</organism>
<reference evidence="3" key="1">
    <citation type="submission" date="2019-11" db="EMBL/GenBank/DDBJ databases">
        <title>Genome sequence of Heliorestis convoluta strain HH, an alkaliphilic and minimalistic phototrophic bacterium from a soda lake in Egypt.</title>
        <authorList>
            <person name="Dewey E.D."/>
            <person name="Stokes L.M."/>
            <person name="Burchell B.M."/>
            <person name="Shaffer K.N."/>
            <person name="Huntington A.M."/>
            <person name="Baker J.M."/>
            <person name="Nadendla S."/>
            <person name="Giglio M.G."/>
            <person name="Touchman J.W."/>
            <person name="Blankenship R.E."/>
            <person name="Madigan M.T."/>
            <person name="Sattley W.M."/>
        </authorList>
    </citation>
    <scope>NUCLEOTIDE SEQUENCE [LARGE SCALE GENOMIC DNA]</scope>
    <source>
        <strain evidence="3">HH</strain>
    </source>
</reference>
<protein>
    <recommendedName>
        <fullName evidence="4">YaiI/YqxD family protein</fullName>
    </recommendedName>
</protein>
<evidence type="ECO:0008006" key="4">
    <source>
        <dbReference type="Google" id="ProtNLM"/>
    </source>
</evidence>